<dbReference type="InterPro" id="IPR007145">
    <property type="entry name" value="MAP65_Ase1_PRC1"/>
</dbReference>
<dbReference type="GO" id="GO:0005737">
    <property type="term" value="C:cytoplasm"/>
    <property type="evidence" value="ECO:0007669"/>
    <property type="project" value="TreeGrafter"/>
</dbReference>
<keyword evidence="3" id="KW-1185">Reference proteome</keyword>
<protein>
    <submittedName>
        <fullName evidence="2">Uncharacterized protein</fullName>
    </submittedName>
</protein>
<feature type="compositionally biased region" description="Polar residues" evidence="1">
    <location>
        <begin position="546"/>
        <end position="556"/>
    </location>
</feature>
<dbReference type="KEGG" id="ncs:NCAS_0C05480"/>
<dbReference type="InParanoid" id="G0VDH6"/>
<accession>G0VDH6</accession>
<dbReference type="GO" id="GO:1990023">
    <property type="term" value="C:mitotic spindle midzone"/>
    <property type="evidence" value="ECO:0007669"/>
    <property type="project" value="TreeGrafter"/>
</dbReference>
<dbReference type="HOGENOM" id="CLU_417421_0_0_1"/>
<reference key="2">
    <citation type="submission" date="2011-08" db="EMBL/GenBank/DDBJ databases">
        <title>Genome sequence of Naumovozyma castellii.</title>
        <authorList>
            <person name="Gordon J.L."/>
            <person name="Armisen D."/>
            <person name="Proux-Wera E."/>
            <person name="OhEigeartaigh S.S."/>
            <person name="Byrne K.P."/>
            <person name="Wolfe K.H."/>
        </authorList>
    </citation>
    <scope>NUCLEOTIDE SEQUENCE</scope>
    <source>
        <strain>Type strain:CBS 4309</strain>
    </source>
</reference>
<dbReference type="GO" id="GO:0051256">
    <property type="term" value="P:mitotic spindle midzone assembly"/>
    <property type="evidence" value="ECO:0007669"/>
    <property type="project" value="TreeGrafter"/>
</dbReference>
<dbReference type="AlphaFoldDB" id="G0VDH6"/>
<dbReference type="GeneID" id="96903119"/>
<dbReference type="PANTHER" id="PTHR19321:SF41">
    <property type="entry name" value="FASCETTO-RELATED"/>
    <property type="match status" value="1"/>
</dbReference>
<dbReference type="OrthoDB" id="642895at2759"/>
<dbReference type="Gene3D" id="1.20.58.1520">
    <property type="match status" value="1"/>
</dbReference>
<evidence type="ECO:0000256" key="1">
    <source>
        <dbReference type="SAM" id="MobiDB-lite"/>
    </source>
</evidence>
<dbReference type="PANTHER" id="PTHR19321">
    <property type="entry name" value="PROTEIN REGULATOR OF CYTOKINESIS 1 PRC1-RELATED"/>
    <property type="match status" value="1"/>
</dbReference>
<dbReference type="Pfam" id="PF03999">
    <property type="entry name" value="MAP65_ASE1"/>
    <property type="match status" value="1"/>
</dbReference>
<evidence type="ECO:0000313" key="3">
    <source>
        <dbReference type="Proteomes" id="UP000001640"/>
    </source>
</evidence>
<dbReference type="EMBL" id="HE576754">
    <property type="protein sequence ID" value="CCC69538.1"/>
    <property type="molecule type" value="Genomic_DNA"/>
</dbReference>
<reference evidence="2 3" key="1">
    <citation type="journal article" date="2011" name="Proc. Natl. Acad. Sci. U.S.A.">
        <title>Evolutionary erosion of yeast sex chromosomes by mating-type switching accidents.</title>
        <authorList>
            <person name="Gordon J.L."/>
            <person name="Armisen D."/>
            <person name="Proux-Wera E."/>
            <person name="Oheigeartaigh S.S."/>
            <person name="Byrne K.P."/>
            <person name="Wolfe K.H."/>
        </authorList>
    </citation>
    <scope>NUCLEOTIDE SEQUENCE [LARGE SCALE GENOMIC DNA]</scope>
    <source>
        <strain evidence="3">ATCC 76901 / BCRC 22586 / CBS 4309 / NBRC 1992 / NRRL Y-12630</strain>
    </source>
</reference>
<feature type="region of interest" description="Disordered" evidence="1">
    <location>
        <begin position="536"/>
        <end position="558"/>
    </location>
</feature>
<gene>
    <name evidence="2" type="primary">NCAS0C05480</name>
    <name evidence="2" type="ordered locus">NCAS_0C05480</name>
</gene>
<dbReference type="STRING" id="1064592.G0VDH6"/>
<organism evidence="2 3">
    <name type="scientific">Naumovozyma castellii</name>
    <name type="common">Yeast</name>
    <name type="synonym">Saccharomyces castellii</name>
    <dbReference type="NCBI Taxonomy" id="27288"/>
    <lineage>
        <taxon>Eukaryota</taxon>
        <taxon>Fungi</taxon>
        <taxon>Dikarya</taxon>
        <taxon>Ascomycota</taxon>
        <taxon>Saccharomycotina</taxon>
        <taxon>Saccharomycetes</taxon>
        <taxon>Saccharomycetales</taxon>
        <taxon>Saccharomycetaceae</taxon>
        <taxon>Naumovozyma</taxon>
    </lineage>
</organism>
<sequence length="657" mass="75913">MILQESLTDAEDNLEAVLKYVETQQRLVRGMLFSLGDPHGISSISDLFIRNSVLLNEWKNMSSSPRKSRTLLVQKDIFQRAANEVYSKYIPNLKRVLLQLIKLSTIIAKFPDTIQSLKNKEKNIISIIPETSLLIDMSNMLDLQKLNHEQFLFFIEKYESSLFGTSNQIFILTEPHFENVCHITRVCKKKAQYFSLKLKSITESTLALIGVLGETEIKPSDLNFLRTYHSFKVIDNSTLDKALEMFERIQNLYYHRCEQRGVLLKKCVALWNKLNTTEDHISNFLKTNSRLTSKDLDAISTEFQRLTQIDIKCTTILLREKMEEIQILWSRLDIKHSYRKQFLKSIENSKDVNSTLDLYNSELKALRRKITTFDPIMNCVKELQILNKEAVHVEESSKHSERLTSRNYYKILKKEENLRNKIKKRAPKIIRELGNNLRRTEINSGETVTFAGQRIMDIVHHLDLPFDENPNHSSKVLLHTPRRSTKCICNDTNNTVEVSQNSNSIIGRSLLKLMSPVNTALLSPFKINKFSLTSRNPKPFGEKSEGQQAFSLSSPIKQKPKIPTDIPKSFIKPLIIRPINSNIGDANTLISPRTPFKFNNEFNLHSPYREPENSKYFFTKSPEGKVKLEIFWEDLHDGNEDFCDSTDVSIVSETCVN</sequence>
<proteinExistence type="predicted"/>
<evidence type="ECO:0000313" key="2">
    <source>
        <dbReference type="EMBL" id="CCC69538.1"/>
    </source>
</evidence>
<name>G0VDH6_NAUCA</name>
<dbReference type="GO" id="GO:0008017">
    <property type="term" value="F:microtubule binding"/>
    <property type="evidence" value="ECO:0007669"/>
    <property type="project" value="InterPro"/>
</dbReference>
<dbReference type="RefSeq" id="XP_003675902.1">
    <property type="nucleotide sequence ID" value="XM_003675854.1"/>
</dbReference>
<dbReference type="Proteomes" id="UP000001640">
    <property type="component" value="Chromosome 3"/>
</dbReference>
<dbReference type="eggNOG" id="KOG4302">
    <property type="taxonomic scope" value="Eukaryota"/>
</dbReference>